<sequence>MKLWLQHCITNHESCRRSLDDVGPTRLLDLNAFSSDQDIRLVHVENIGKQAYATLSYSWGESVCVKLKTNTHKAFSSRIVLKSLPRTVQDAVKVCRHLSIQYLWVDALCIIQEDGEDFAREISNMGSIYAGSLVTVAAGDSTDCESGLFRRRSPLYQEECVLIHGDEAITFCRERRPAQPFTHHPEICVCKLSKRGWVYQERMMSPRTIYFTRNEVVWECRERACCHNCTLEVPQTTPSNDGLDLKKTFITLHQDLRSHRPEVDILKIWCDILGGYTHVLFSNADDRLSALAGISQLVYKKYQYQASYGIWMETILDGLLWYVKCNGPGWGNAEVLDLAPSWSWVSNREAV</sequence>
<evidence type="ECO:0000259" key="1">
    <source>
        <dbReference type="Pfam" id="PF06985"/>
    </source>
</evidence>
<proteinExistence type="predicted"/>
<feature type="domain" description="Heterokaryon incompatibility" evidence="1">
    <location>
        <begin position="52"/>
        <end position="201"/>
    </location>
</feature>
<evidence type="ECO:0000313" key="2">
    <source>
        <dbReference type="EMBL" id="PVH93016.1"/>
    </source>
</evidence>
<accession>A0A2V1D4R1</accession>
<name>A0A2V1D4R1_9PLEO</name>
<feature type="non-terminal residue" evidence="2">
    <location>
        <position position="351"/>
    </location>
</feature>
<dbReference type="AlphaFoldDB" id="A0A2V1D4R1"/>
<dbReference type="PANTHER" id="PTHR33112">
    <property type="entry name" value="DOMAIN PROTEIN, PUTATIVE-RELATED"/>
    <property type="match status" value="1"/>
</dbReference>
<organism evidence="2 3">
    <name type="scientific">Periconia macrospinosa</name>
    <dbReference type="NCBI Taxonomy" id="97972"/>
    <lineage>
        <taxon>Eukaryota</taxon>
        <taxon>Fungi</taxon>
        <taxon>Dikarya</taxon>
        <taxon>Ascomycota</taxon>
        <taxon>Pezizomycotina</taxon>
        <taxon>Dothideomycetes</taxon>
        <taxon>Pleosporomycetidae</taxon>
        <taxon>Pleosporales</taxon>
        <taxon>Massarineae</taxon>
        <taxon>Periconiaceae</taxon>
        <taxon>Periconia</taxon>
    </lineage>
</organism>
<dbReference type="PANTHER" id="PTHR33112:SF16">
    <property type="entry name" value="HETEROKARYON INCOMPATIBILITY DOMAIN-CONTAINING PROTEIN"/>
    <property type="match status" value="1"/>
</dbReference>
<keyword evidence="3" id="KW-1185">Reference proteome</keyword>
<dbReference type="Proteomes" id="UP000244855">
    <property type="component" value="Unassembled WGS sequence"/>
</dbReference>
<evidence type="ECO:0000313" key="3">
    <source>
        <dbReference type="Proteomes" id="UP000244855"/>
    </source>
</evidence>
<reference evidence="2 3" key="1">
    <citation type="journal article" date="2018" name="Sci. Rep.">
        <title>Comparative genomics provides insights into the lifestyle and reveals functional heterogeneity of dark septate endophytic fungi.</title>
        <authorList>
            <person name="Knapp D.G."/>
            <person name="Nemeth J.B."/>
            <person name="Barry K."/>
            <person name="Hainaut M."/>
            <person name="Henrissat B."/>
            <person name="Johnson J."/>
            <person name="Kuo A."/>
            <person name="Lim J.H.P."/>
            <person name="Lipzen A."/>
            <person name="Nolan M."/>
            <person name="Ohm R.A."/>
            <person name="Tamas L."/>
            <person name="Grigoriev I.V."/>
            <person name="Spatafora J.W."/>
            <person name="Nagy L.G."/>
            <person name="Kovacs G.M."/>
        </authorList>
    </citation>
    <scope>NUCLEOTIDE SEQUENCE [LARGE SCALE GENOMIC DNA]</scope>
    <source>
        <strain evidence="2 3">DSE2036</strain>
    </source>
</reference>
<dbReference type="InterPro" id="IPR010730">
    <property type="entry name" value="HET"/>
</dbReference>
<dbReference type="Pfam" id="PF06985">
    <property type="entry name" value="HET"/>
    <property type="match status" value="1"/>
</dbReference>
<protein>
    <submittedName>
        <fullName evidence="2">HET-domain-containing protein</fullName>
    </submittedName>
</protein>
<gene>
    <name evidence="2" type="ORF">DM02DRAFT_542380</name>
</gene>
<dbReference type="EMBL" id="KZ805624">
    <property type="protein sequence ID" value="PVH93016.1"/>
    <property type="molecule type" value="Genomic_DNA"/>
</dbReference>
<dbReference type="STRING" id="97972.A0A2V1D4R1"/>
<dbReference type="OrthoDB" id="3792241at2759"/>